<organism evidence="5 6">
    <name type="scientific">Roseicella frigidaeris</name>
    <dbReference type="NCBI Taxonomy" id="2230885"/>
    <lineage>
        <taxon>Bacteria</taxon>
        <taxon>Pseudomonadati</taxon>
        <taxon>Pseudomonadota</taxon>
        <taxon>Alphaproteobacteria</taxon>
        <taxon>Acetobacterales</taxon>
        <taxon>Roseomonadaceae</taxon>
        <taxon>Roseicella</taxon>
    </lineage>
</organism>
<accession>A0A327MBR1</accession>
<dbReference type="PANTHER" id="PTHR12526">
    <property type="entry name" value="GLYCOSYLTRANSFERASE"/>
    <property type="match status" value="1"/>
</dbReference>
<sequence>MAWSAGRTRPGDDVDAIIRNRSRSPRDGRCPRRSNPRHVTAFPLARTGLRRRWRRTSYPSGRPGLAPGPMPRARRTIRGRATARRPGRAAGRMREARRPTHRHRRTQTPCHAYPVTADTGCVAFTGGIGACPDCSGSRSAIASAATRLDRVDVGSEMMTLPAFRTPPPVVPPIAPAAILANPALVRQPGRRRRILFVQLGPFSHTNAALQAQLARRFPNHDLTVFDVKDEIRRRYDQIAANLLISVATYGPSILRSQADRHAFFFRTPYLFRKLSRIVQERFAAEADSFDFVFQTQGLCNAALPGRPLFVYTDHTILSNREYAAQDDRIFLSDAFLALERDLYHRAEKILVSVSHVRRTLTRGYGCDPNRVATVFIGANVAPTPAAPEAGRQAGRILFVGIEWERKGGPTLLTAFERLAERFPEAQLTIAGCAPATTHPRIQTLGRVPPQQLAPHFAAASVFCMPSLVEPAGIAAIEAMAAGLPVVATAVGGLAEIVQPDQTGLLVPPNDPLALGEALASLLADPDRARAMGQAGRHRAMDLFHWDAVGTRLAQEIRQSLNARARAGRGDAADPEQDFALAARHAKG</sequence>
<keyword evidence="2" id="KW-0808">Transferase</keyword>
<dbReference type="GO" id="GO:0016757">
    <property type="term" value="F:glycosyltransferase activity"/>
    <property type="evidence" value="ECO:0007669"/>
    <property type="project" value="UniProtKB-KW"/>
</dbReference>
<dbReference type="AlphaFoldDB" id="A0A327MBR1"/>
<comment type="caution">
    <text evidence="5">The sequence shown here is derived from an EMBL/GenBank/DDBJ whole genome shotgun (WGS) entry which is preliminary data.</text>
</comment>
<evidence type="ECO:0000256" key="3">
    <source>
        <dbReference type="SAM" id="MobiDB-lite"/>
    </source>
</evidence>
<dbReference type="Gene3D" id="3.40.50.2000">
    <property type="entry name" value="Glycogen Phosphorylase B"/>
    <property type="match status" value="2"/>
</dbReference>
<feature type="compositionally biased region" description="Basic residues" evidence="3">
    <location>
        <begin position="72"/>
        <end position="87"/>
    </location>
</feature>
<feature type="region of interest" description="Disordered" evidence="3">
    <location>
        <begin position="51"/>
        <end position="107"/>
    </location>
</feature>
<keyword evidence="1" id="KW-0328">Glycosyltransferase</keyword>
<evidence type="ECO:0000313" key="5">
    <source>
        <dbReference type="EMBL" id="RAI59997.1"/>
    </source>
</evidence>
<evidence type="ECO:0000313" key="6">
    <source>
        <dbReference type="Proteomes" id="UP000249065"/>
    </source>
</evidence>
<dbReference type="SUPFAM" id="SSF53756">
    <property type="entry name" value="UDP-Glycosyltransferase/glycogen phosphorylase"/>
    <property type="match status" value="1"/>
</dbReference>
<evidence type="ECO:0000256" key="1">
    <source>
        <dbReference type="ARBA" id="ARBA00022676"/>
    </source>
</evidence>
<dbReference type="Proteomes" id="UP000249065">
    <property type="component" value="Unassembled WGS sequence"/>
</dbReference>
<feature type="compositionally biased region" description="Basic and acidic residues" evidence="3">
    <location>
        <begin position="9"/>
        <end position="30"/>
    </location>
</feature>
<feature type="domain" description="Glycosyl transferase family 1" evidence="4">
    <location>
        <begin position="396"/>
        <end position="538"/>
    </location>
</feature>
<dbReference type="OrthoDB" id="9790710at2"/>
<dbReference type="Pfam" id="PF00534">
    <property type="entry name" value="Glycos_transf_1"/>
    <property type="match status" value="1"/>
</dbReference>
<reference evidence="6" key="1">
    <citation type="submission" date="2018-06" db="EMBL/GenBank/DDBJ databases">
        <authorList>
            <person name="Khan S.A."/>
        </authorList>
    </citation>
    <scope>NUCLEOTIDE SEQUENCE [LARGE SCALE GENOMIC DNA]</scope>
    <source>
        <strain evidence="6">DB-1506</strain>
    </source>
</reference>
<evidence type="ECO:0000256" key="2">
    <source>
        <dbReference type="ARBA" id="ARBA00022679"/>
    </source>
</evidence>
<dbReference type="PANTHER" id="PTHR12526:SF510">
    <property type="entry name" value="D-INOSITOL 3-PHOSPHATE GLYCOSYLTRANSFERASE"/>
    <property type="match status" value="1"/>
</dbReference>
<feature type="region of interest" description="Disordered" evidence="3">
    <location>
        <begin position="1"/>
        <end position="39"/>
    </location>
</feature>
<name>A0A327MBR1_9PROT</name>
<dbReference type="EMBL" id="QLIX01000003">
    <property type="protein sequence ID" value="RAI59997.1"/>
    <property type="molecule type" value="Genomic_DNA"/>
</dbReference>
<keyword evidence="6" id="KW-1185">Reference proteome</keyword>
<evidence type="ECO:0000259" key="4">
    <source>
        <dbReference type="Pfam" id="PF00534"/>
    </source>
</evidence>
<protein>
    <recommendedName>
        <fullName evidence="4">Glycosyl transferase family 1 domain-containing protein</fullName>
    </recommendedName>
</protein>
<proteinExistence type="predicted"/>
<dbReference type="InterPro" id="IPR001296">
    <property type="entry name" value="Glyco_trans_1"/>
</dbReference>
<gene>
    <name evidence="5" type="ORF">DOO78_07075</name>
</gene>
<dbReference type="CDD" id="cd03801">
    <property type="entry name" value="GT4_PimA-like"/>
    <property type="match status" value="1"/>
</dbReference>